<feature type="signal peptide" evidence="7">
    <location>
        <begin position="1"/>
        <end position="22"/>
    </location>
</feature>
<keyword evidence="4 7" id="KW-0964">Secreted</keyword>
<dbReference type="InterPro" id="IPR019778">
    <property type="entry name" value="Class_I_Hydrophobin_CS"/>
</dbReference>
<dbReference type="Proteomes" id="UP000467700">
    <property type="component" value="Unassembled WGS sequence"/>
</dbReference>
<keyword evidence="9" id="KW-1185">Reference proteome</keyword>
<dbReference type="OrthoDB" id="4225815at2759"/>
<protein>
    <recommendedName>
        <fullName evidence="7">Hydrophobin</fullName>
    </recommendedName>
</protein>
<dbReference type="GO" id="GO:0005199">
    <property type="term" value="F:structural constituent of cell wall"/>
    <property type="evidence" value="ECO:0007669"/>
    <property type="project" value="InterPro"/>
</dbReference>
<dbReference type="SMART" id="SM00075">
    <property type="entry name" value="HYDRO"/>
    <property type="match status" value="1"/>
</dbReference>
<evidence type="ECO:0000256" key="1">
    <source>
        <dbReference type="ARBA" id="ARBA00004191"/>
    </source>
</evidence>
<dbReference type="PROSITE" id="PS00956">
    <property type="entry name" value="HYDROPHOBIN"/>
    <property type="match status" value="1"/>
</dbReference>
<keyword evidence="3 7" id="KW-0134">Cell wall</keyword>
<evidence type="ECO:0000313" key="9">
    <source>
        <dbReference type="Proteomes" id="UP000467700"/>
    </source>
</evidence>
<reference evidence="8 9" key="1">
    <citation type="submission" date="2020-01" db="EMBL/GenBank/DDBJ databases">
        <authorList>
            <person name="Gupta K D."/>
        </authorList>
    </citation>
    <scope>NUCLEOTIDE SEQUENCE [LARGE SCALE GENOMIC DNA]</scope>
</reference>
<dbReference type="EMBL" id="CACVBS010000090">
    <property type="protein sequence ID" value="CAA7270340.1"/>
    <property type="molecule type" value="Genomic_DNA"/>
</dbReference>
<dbReference type="InterPro" id="IPR001338">
    <property type="entry name" value="Class_I_Hydrophobin"/>
</dbReference>
<keyword evidence="6 7" id="KW-1015">Disulfide bond</keyword>
<evidence type="ECO:0000256" key="7">
    <source>
        <dbReference type="RuleBase" id="RU365009"/>
    </source>
</evidence>
<keyword evidence="5 7" id="KW-0732">Signal</keyword>
<dbReference type="Pfam" id="PF01185">
    <property type="entry name" value="Hydrophobin"/>
    <property type="match status" value="1"/>
</dbReference>
<dbReference type="GO" id="GO:0009277">
    <property type="term" value="C:fungal-type cell wall"/>
    <property type="evidence" value="ECO:0007669"/>
    <property type="project" value="InterPro"/>
</dbReference>
<dbReference type="CDD" id="cd23507">
    <property type="entry name" value="hydrophobin_I"/>
    <property type="match status" value="1"/>
</dbReference>
<evidence type="ECO:0000256" key="2">
    <source>
        <dbReference type="ARBA" id="ARBA00010446"/>
    </source>
</evidence>
<evidence type="ECO:0000256" key="3">
    <source>
        <dbReference type="ARBA" id="ARBA00022512"/>
    </source>
</evidence>
<evidence type="ECO:0000256" key="6">
    <source>
        <dbReference type="ARBA" id="ARBA00023157"/>
    </source>
</evidence>
<accession>A0A8S0WIF2</accession>
<dbReference type="AlphaFoldDB" id="A0A8S0WIF2"/>
<gene>
    <name evidence="8" type="ORF">AAE3_LOCUS12712</name>
</gene>
<evidence type="ECO:0000313" key="8">
    <source>
        <dbReference type="EMBL" id="CAA7270340.1"/>
    </source>
</evidence>
<evidence type="ECO:0000256" key="4">
    <source>
        <dbReference type="ARBA" id="ARBA00022525"/>
    </source>
</evidence>
<proteinExistence type="inferred from homology"/>
<comment type="caution">
    <text evidence="8">The sequence shown here is derived from an EMBL/GenBank/DDBJ whole genome shotgun (WGS) entry which is preliminary data.</text>
</comment>
<sequence>MFTKLATITLAVLAATPALISGLATTNKPSCKANTGDLQCCNAVYDHNSSKGRALLEKYGIILASVTGSVGQTCSPITGVVLSGNSCTQQPVCCTNNTFNGVIAVGCSPVNINA</sequence>
<comment type="similarity">
    <text evidence="2 7">Belongs to the fungal hydrophobin family.</text>
</comment>
<feature type="chain" id="PRO_5035960660" description="Hydrophobin" evidence="7">
    <location>
        <begin position="23"/>
        <end position="114"/>
    </location>
</feature>
<comment type="subcellular location">
    <subcellularLocation>
        <location evidence="1 7">Secreted</location>
        <location evidence="1 7">Cell wall</location>
    </subcellularLocation>
</comment>
<evidence type="ECO:0000256" key="5">
    <source>
        <dbReference type="ARBA" id="ARBA00022729"/>
    </source>
</evidence>
<name>A0A8S0WIF2_CYCAE</name>
<organism evidence="8 9">
    <name type="scientific">Cyclocybe aegerita</name>
    <name type="common">Black poplar mushroom</name>
    <name type="synonym">Agrocybe aegerita</name>
    <dbReference type="NCBI Taxonomy" id="1973307"/>
    <lineage>
        <taxon>Eukaryota</taxon>
        <taxon>Fungi</taxon>
        <taxon>Dikarya</taxon>
        <taxon>Basidiomycota</taxon>
        <taxon>Agaricomycotina</taxon>
        <taxon>Agaricomycetes</taxon>
        <taxon>Agaricomycetidae</taxon>
        <taxon>Agaricales</taxon>
        <taxon>Agaricineae</taxon>
        <taxon>Bolbitiaceae</taxon>
        <taxon>Cyclocybe</taxon>
    </lineage>
</organism>